<comment type="subcellular location">
    <subcellularLocation>
        <location evidence="1">Membrane</location>
        <topology evidence="1">Multi-pass membrane protein</topology>
    </subcellularLocation>
</comment>
<dbReference type="InterPro" id="IPR035952">
    <property type="entry name" value="Rhomboid-like_sf"/>
</dbReference>
<keyword evidence="3 5" id="KW-1133">Transmembrane helix</keyword>
<dbReference type="Proteomes" id="UP000199582">
    <property type="component" value="Unassembled WGS sequence"/>
</dbReference>
<dbReference type="SUPFAM" id="SSF144091">
    <property type="entry name" value="Rhomboid-like"/>
    <property type="match status" value="1"/>
</dbReference>
<proteinExistence type="predicted"/>
<feature type="transmembrane region" description="Helical" evidence="5">
    <location>
        <begin position="79"/>
        <end position="101"/>
    </location>
</feature>
<dbReference type="Pfam" id="PF01694">
    <property type="entry name" value="Rhomboid"/>
    <property type="match status" value="1"/>
</dbReference>
<dbReference type="InterPro" id="IPR022764">
    <property type="entry name" value="Peptidase_S54_rhomboid_dom"/>
</dbReference>
<dbReference type="RefSeq" id="WP_093038918.1">
    <property type="nucleotide sequence ID" value="NZ_FOAG01000013.1"/>
</dbReference>
<keyword evidence="8" id="KW-1185">Reference proteome</keyword>
<dbReference type="OrthoDB" id="7836448at2"/>
<feature type="transmembrane region" description="Helical" evidence="5">
    <location>
        <begin position="139"/>
        <end position="160"/>
    </location>
</feature>
<evidence type="ECO:0000259" key="6">
    <source>
        <dbReference type="Pfam" id="PF01694"/>
    </source>
</evidence>
<feature type="transmembrane region" description="Helical" evidence="5">
    <location>
        <begin position="172"/>
        <end position="190"/>
    </location>
</feature>
<accession>A0A1H7VVX6</accession>
<evidence type="ECO:0000256" key="1">
    <source>
        <dbReference type="ARBA" id="ARBA00004141"/>
    </source>
</evidence>
<feature type="transmembrane region" description="Helical" evidence="5">
    <location>
        <begin position="113"/>
        <end position="133"/>
    </location>
</feature>
<evidence type="ECO:0000313" key="7">
    <source>
        <dbReference type="EMBL" id="SEM13204.1"/>
    </source>
</evidence>
<dbReference type="EMBL" id="FOAG01000013">
    <property type="protein sequence ID" value="SEM13204.1"/>
    <property type="molecule type" value="Genomic_DNA"/>
</dbReference>
<dbReference type="GO" id="GO:0016020">
    <property type="term" value="C:membrane"/>
    <property type="evidence" value="ECO:0007669"/>
    <property type="project" value="UniProtKB-SubCell"/>
</dbReference>
<feature type="transmembrane region" description="Helical" evidence="5">
    <location>
        <begin position="12"/>
        <end position="33"/>
    </location>
</feature>
<evidence type="ECO:0000256" key="4">
    <source>
        <dbReference type="ARBA" id="ARBA00023136"/>
    </source>
</evidence>
<evidence type="ECO:0000313" key="8">
    <source>
        <dbReference type="Proteomes" id="UP000199582"/>
    </source>
</evidence>
<feature type="transmembrane region" description="Helical" evidence="5">
    <location>
        <begin position="196"/>
        <end position="218"/>
    </location>
</feature>
<dbReference type="STRING" id="1287727.SAMN05443999_11376"/>
<sequence length="228" mass="24456">MDGRESLSPLNPVPPFAVALFLVILGVEVMFTLGARGLAGGPDAVGWRSAAIQDYGFNSAIMAWMIENRAWPVEHLRRFVSYAFVHGSFTHALFAGALLLAMGKFLSAVFRHWAVLALFLISTVAGAVVYGLVIEGQPWLIGAFPGVYGLIGGFTYVMWLRLGQLGTNQARAFTLIGVLMGLQLVFGLFFGGNGTWVADVAGFAAGFLASFVLSPGGFAKLRARIRHD</sequence>
<protein>
    <submittedName>
        <fullName evidence="7">Rhomboid family protein</fullName>
    </submittedName>
</protein>
<dbReference type="GO" id="GO:0004252">
    <property type="term" value="F:serine-type endopeptidase activity"/>
    <property type="evidence" value="ECO:0007669"/>
    <property type="project" value="InterPro"/>
</dbReference>
<name>A0A1H7VVX6_9RHOB</name>
<evidence type="ECO:0000256" key="3">
    <source>
        <dbReference type="ARBA" id="ARBA00022989"/>
    </source>
</evidence>
<organism evidence="7 8">
    <name type="scientific">Roseovarius azorensis</name>
    <dbReference type="NCBI Taxonomy" id="1287727"/>
    <lineage>
        <taxon>Bacteria</taxon>
        <taxon>Pseudomonadati</taxon>
        <taxon>Pseudomonadota</taxon>
        <taxon>Alphaproteobacteria</taxon>
        <taxon>Rhodobacterales</taxon>
        <taxon>Roseobacteraceae</taxon>
        <taxon>Roseovarius</taxon>
    </lineage>
</organism>
<dbReference type="AlphaFoldDB" id="A0A1H7VVX6"/>
<feature type="domain" description="Peptidase S54 rhomboid" evidence="6">
    <location>
        <begin position="75"/>
        <end position="214"/>
    </location>
</feature>
<dbReference type="Gene3D" id="1.20.1540.10">
    <property type="entry name" value="Rhomboid-like"/>
    <property type="match status" value="1"/>
</dbReference>
<evidence type="ECO:0000256" key="5">
    <source>
        <dbReference type="SAM" id="Phobius"/>
    </source>
</evidence>
<keyword evidence="4 5" id="KW-0472">Membrane</keyword>
<reference evidence="7 8" key="1">
    <citation type="submission" date="2016-10" db="EMBL/GenBank/DDBJ databases">
        <authorList>
            <person name="de Groot N.N."/>
        </authorList>
    </citation>
    <scope>NUCLEOTIDE SEQUENCE [LARGE SCALE GENOMIC DNA]</scope>
    <source>
        <strain evidence="7 8">DSM 100674</strain>
    </source>
</reference>
<gene>
    <name evidence="7" type="ORF">SAMN05443999_11376</name>
</gene>
<evidence type="ECO:0000256" key="2">
    <source>
        <dbReference type="ARBA" id="ARBA00022692"/>
    </source>
</evidence>
<keyword evidence="2 5" id="KW-0812">Transmembrane</keyword>